<dbReference type="InterPro" id="IPR036986">
    <property type="entry name" value="S4_RNA-bd_sf"/>
</dbReference>
<protein>
    <recommendedName>
        <fullName evidence="5">Pseudouridine synthase</fullName>
        <ecNumber evidence="5">5.4.99.-</ecNumber>
    </recommendedName>
</protein>
<proteinExistence type="inferred from homology"/>
<dbReference type="NCBIfam" id="TIGR00093">
    <property type="entry name" value="pseudouridine synthase"/>
    <property type="match status" value="1"/>
</dbReference>
<comment type="similarity">
    <text evidence="1 5">Belongs to the pseudouridine synthase RsuA family.</text>
</comment>
<dbReference type="InterPro" id="IPR042092">
    <property type="entry name" value="PsdUridine_s_RsuA/RluB/E/F_cat"/>
</dbReference>
<dbReference type="GO" id="GO:0003723">
    <property type="term" value="F:RNA binding"/>
    <property type="evidence" value="ECO:0007669"/>
    <property type="project" value="UniProtKB-KW"/>
</dbReference>
<evidence type="ECO:0000259" key="6">
    <source>
        <dbReference type="SMART" id="SM00363"/>
    </source>
</evidence>
<dbReference type="SMART" id="SM00363">
    <property type="entry name" value="S4"/>
    <property type="match status" value="1"/>
</dbReference>
<dbReference type="PROSITE" id="PS50889">
    <property type="entry name" value="S4"/>
    <property type="match status" value="1"/>
</dbReference>
<dbReference type="InterPro" id="IPR018496">
    <property type="entry name" value="PsdUridine_synth_RsuA/RluB_CS"/>
</dbReference>
<dbReference type="InterPro" id="IPR020103">
    <property type="entry name" value="PsdUridine_synth_cat_dom_sf"/>
</dbReference>
<dbReference type="Gene3D" id="3.10.290.10">
    <property type="entry name" value="RNA-binding S4 domain"/>
    <property type="match status" value="1"/>
</dbReference>
<dbReference type="PANTHER" id="PTHR47683">
    <property type="entry name" value="PSEUDOURIDINE SYNTHASE FAMILY PROTEIN-RELATED"/>
    <property type="match status" value="1"/>
</dbReference>
<name>A0A6L6GBM2_STRUB</name>
<evidence type="ECO:0000313" key="8">
    <source>
        <dbReference type="Proteomes" id="UP000483839"/>
    </source>
</evidence>
<dbReference type="CDD" id="cd02553">
    <property type="entry name" value="PseudoU_synth_RsuA"/>
    <property type="match status" value="1"/>
</dbReference>
<dbReference type="RefSeq" id="WP_154590608.1">
    <property type="nucleotide sequence ID" value="NZ_JADFBP010000010.1"/>
</dbReference>
<dbReference type="PROSITE" id="PS01149">
    <property type="entry name" value="PSI_RSU"/>
    <property type="match status" value="1"/>
</dbReference>
<dbReference type="Proteomes" id="UP000483839">
    <property type="component" value="Unassembled WGS sequence"/>
</dbReference>
<organism evidence="7 8">
    <name type="scientific">Streptococcus uberis</name>
    <dbReference type="NCBI Taxonomy" id="1349"/>
    <lineage>
        <taxon>Bacteria</taxon>
        <taxon>Bacillati</taxon>
        <taxon>Bacillota</taxon>
        <taxon>Bacilli</taxon>
        <taxon>Lactobacillales</taxon>
        <taxon>Streptococcaceae</taxon>
        <taxon>Streptococcus</taxon>
    </lineage>
</organism>
<dbReference type="PANTHER" id="PTHR47683:SF4">
    <property type="entry name" value="PSEUDOURIDINE SYNTHASE"/>
    <property type="match status" value="1"/>
</dbReference>
<dbReference type="InterPro" id="IPR002942">
    <property type="entry name" value="S4_RNA-bd"/>
</dbReference>
<keyword evidence="2 4" id="KW-0694">RNA-binding</keyword>
<dbReference type="InterPro" id="IPR006145">
    <property type="entry name" value="PsdUridine_synth_RsuA/RluA"/>
</dbReference>
<dbReference type="SUPFAM" id="SSF55174">
    <property type="entry name" value="Alpha-L RNA-binding motif"/>
    <property type="match status" value="1"/>
</dbReference>
<dbReference type="InterPro" id="IPR000748">
    <property type="entry name" value="PsdUridine_synth_RsuA/RluB/E/F"/>
</dbReference>
<evidence type="ECO:0000256" key="5">
    <source>
        <dbReference type="RuleBase" id="RU003887"/>
    </source>
</evidence>
<sequence length="238" mass="27044">MRLDKLLEKARIGSRTEVKKMIKNQKVVLDGKIAQSISQNVDTGFQELIVDGKKIEGYSHHYFLIHKPAGYVTARLDQNHSTLFDLLKPEDRVEGLYPVGRLDRDTEGLVLVTDNGPLGFRMLHPSHHVEKTYYVEVNGFLGEDAPLFFRSGIVFLDGTVCKPAVLEVINCQQNLSKAYLTISEGKFHQVKKMFLSYGLKVTYLRRVSFAGLSLGNLPLGKYRPLDWNEKLKLIAFFD</sequence>
<reference evidence="7 8" key="1">
    <citation type="submission" date="2019-11" db="EMBL/GenBank/DDBJ databases">
        <title>Streptococcus uberis isolated from clinical mastitis cases on a southeastern Queensland dairy.</title>
        <authorList>
            <person name="Workentine M.L."/>
            <person name="Price R."/>
            <person name="Olchowy T."/>
        </authorList>
    </citation>
    <scope>NUCLEOTIDE SEQUENCE [LARGE SCALE GENOMIC DNA]</scope>
    <source>
        <strain evidence="7 8">OLC4459-A17</strain>
    </source>
</reference>
<dbReference type="GO" id="GO:0120159">
    <property type="term" value="F:rRNA pseudouridine synthase activity"/>
    <property type="evidence" value="ECO:0007669"/>
    <property type="project" value="UniProtKB-ARBA"/>
</dbReference>
<accession>A0A6L6GBM2</accession>
<gene>
    <name evidence="7" type="ORF">GKS16_07535</name>
</gene>
<evidence type="ECO:0000256" key="2">
    <source>
        <dbReference type="ARBA" id="ARBA00022884"/>
    </source>
</evidence>
<dbReference type="InterPro" id="IPR020094">
    <property type="entry name" value="TruA/RsuA/RluB/E/F_N"/>
</dbReference>
<keyword evidence="3 5" id="KW-0413">Isomerase</keyword>
<dbReference type="Pfam" id="PF00849">
    <property type="entry name" value="PseudoU_synth_2"/>
    <property type="match status" value="1"/>
</dbReference>
<feature type="domain" description="RNA-binding S4" evidence="6">
    <location>
        <begin position="1"/>
        <end position="63"/>
    </location>
</feature>
<evidence type="ECO:0000313" key="7">
    <source>
        <dbReference type="EMBL" id="MTD02116.1"/>
    </source>
</evidence>
<dbReference type="Pfam" id="PF01479">
    <property type="entry name" value="S4"/>
    <property type="match status" value="1"/>
</dbReference>
<dbReference type="AlphaFoldDB" id="A0A6L6GBM2"/>
<dbReference type="Gene3D" id="3.30.70.1560">
    <property type="entry name" value="Alpha-L RNA-binding motif"/>
    <property type="match status" value="1"/>
</dbReference>
<dbReference type="CDD" id="cd00165">
    <property type="entry name" value="S4"/>
    <property type="match status" value="1"/>
</dbReference>
<dbReference type="EMBL" id="WLXI01000054">
    <property type="protein sequence ID" value="MTD02116.1"/>
    <property type="molecule type" value="Genomic_DNA"/>
</dbReference>
<evidence type="ECO:0000256" key="1">
    <source>
        <dbReference type="ARBA" id="ARBA00008348"/>
    </source>
</evidence>
<dbReference type="EC" id="5.4.99.-" evidence="5"/>
<evidence type="ECO:0000256" key="4">
    <source>
        <dbReference type="PROSITE-ProRule" id="PRU00182"/>
    </source>
</evidence>
<dbReference type="InterPro" id="IPR050343">
    <property type="entry name" value="RsuA_PseudoU_synthase"/>
</dbReference>
<dbReference type="Gene3D" id="3.30.70.580">
    <property type="entry name" value="Pseudouridine synthase I, catalytic domain, N-terminal subdomain"/>
    <property type="match status" value="1"/>
</dbReference>
<evidence type="ECO:0000256" key="3">
    <source>
        <dbReference type="ARBA" id="ARBA00023235"/>
    </source>
</evidence>
<comment type="caution">
    <text evidence="7">The sequence shown here is derived from an EMBL/GenBank/DDBJ whole genome shotgun (WGS) entry which is preliminary data.</text>
</comment>
<dbReference type="SUPFAM" id="SSF55120">
    <property type="entry name" value="Pseudouridine synthase"/>
    <property type="match status" value="1"/>
</dbReference>
<dbReference type="GO" id="GO:0000455">
    <property type="term" value="P:enzyme-directed rRNA pseudouridine synthesis"/>
    <property type="evidence" value="ECO:0007669"/>
    <property type="project" value="UniProtKB-ARBA"/>
</dbReference>